<accession>A0A316G602</accession>
<sequence length="258" mass="30322">MKLSDLQQHFFNALLNQENNFKNYVVDQGALNVEQRINIYQNAYKARLIESIETDHEILGYYLGDHLFDEMAQGYIKAQPSNNRSLRHFSNQLPEYLKITHPFKEHPVLSELARFERYLLDVFDAADAERATLEYLKLIPEHDWADMKFRLHPSAQLFTSEYNCVECWQALKANQPPPKPINQLHSWLIWRNHDQLTEFVSLEAMERQMLEMMLTGETFANICNELATVMAEDEVSLFSVQRLINWLDKGIVRSLITE</sequence>
<protein>
    <submittedName>
        <fullName evidence="2">Putative DNA-binding protein</fullName>
    </submittedName>
</protein>
<dbReference type="Gene3D" id="1.10.150.690">
    <property type="entry name" value="DUF2063"/>
    <property type="match status" value="1"/>
</dbReference>
<dbReference type="InterPro" id="IPR044922">
    <property type="entry name" value="DUF2063_N_sf"/>
</dbReference>
<dbReference type="Proteomes" id="UP000245790">
    <property type="component" value="Unassembled WGS sequence"/>
</dbReference>
<dbReference type="InterPro" id="IPR018640">
    <property type="entry name" value="DUF2063"/>
</dbReference>
<feature type="domain" description="Putative DNA-binding" evidence="1">
    <location>
        <begin position="6"/>
        <end position="97"/>
    </location>
</feature>
<evidence type="ECO:0000313" key="3">
    <source>
        <dbReference type="Proteomes" id="UP000245790"/>
    </source>
</evidence>
<dbReference type="RefSeq" id="WP_109763648.1">
    <property type="nucleotide sequence ID" value="NZ_QGGU01000007.1"/>
</dbReference>
<keyword evidence="2" id="KW-0238">DNA-binding</keyword>
<name>A0A316G602_9GAMM</name>
<dbReference type="OrthoDB" id="343356at2"/>
<keyword evidence="3" id="KW-1185">Reference proteome</keyword>
<evidence type="ECO:0000259" key="1">
    <source>
        <dbReference type="Pfam" id="PF09836"/>
    </source>
</evidence>
<dbReference type="AlphaFoldDB" id="A0A316G602"/>
<reference evidence="2 3" key="1">
    <citation type="submission" date="2018-05" db="EMBL/GenBank/DDBJ databases">
        <title>Genomic Encyclopedia of Type Strains, Phase IV (KMG-IV): sequencing the most valuable type-strain genomes for metagenomic binning, comparative biology and taxonomic classification.</title>
        <authorList>
            <person name="Goeker M."/>
        </authorList>
    </citation>
    <scope>NUCLEOTIDE SEQUENCE [LARGE SCALE GENOMIC DNA]</scope>
    <source>
        <strain evidence="2 3">DSM 25350</strain>
    </source>
</reference>
<gene>
    <name evidence="2" type="ORF">C8D97_10718</name>
</gene>
<dbReference type="Gene3D" id="3.90.930.50">
    <property type="match status" value="1"/>
</dbReference>
<comment type="caution">
    <text evidence="2">The sequence shown here is derived from an EMBL/GenBank/DDBJ whole genome shotgun (WGS) entry which is preliminary data.</text>
</comment>
<dbReference type="GO" id="GO:0003677">
    <property type="term" value="F:DNA binding"/>
    <property type="evidence" value="ECO:0007669"/>
    <property type="project" value="UniProtKB-KW"/>
</dbReference>
<proteinExistence type="predicted"/>
<dbReference type="EMBL" id="QGGU01000007">
    <property type="protein sequence ID" value="PWK49857.1"/>
    <property type="molecule type" value="Genomic_DNA"/>
</dbReference>
<organism evidence="2 3">
    <name type="scientific">Pleionea mediterranea</name>
    <dbReference type="NCBI Taxonomy" id="523701"/>
    <lineage>
        <taxon>Bacteria</taxon>
        <taxon>Pseudomonadati</taxon>
        <taxon>Pseudomonadota</taxon>
        <taxon>Gammaproteobacteria</taxon>
        <taxon>Oceanospirillales</taxon>
        <taxon>Pleioneaceae</taxon>
        <taxon>Pleionea</taxon>
    </lineage>
</organism>
<dbReference type="Pfam" id="PF09836">
    <property type="entry name" value="DUF2063"/>
    <property type="match status" value="1"/>
</dbReference>
<evidence type="ECO:0000313" key="2">
    <source>
        <dbReference type="EMBL" id="PWK49857.1"/>
    </source>
</evidence>